<gene>
    <name evidence="1" type="ORF">LRAMOSA03290</name>
</gene>
<organism evidence="1">
    <name type="scientific">Lichtheimia ramosa</name>
    <dbReference type="NCBI Taxonomy" id="688394"/>
    <lineage>
        <taxon>Eukaryota</taxon>
        <taxon>Fungi</taxon>
        <taxon>Fungi incertae sedis</taxon>
        <taxon>Mucoromycota</taxon>
        <taxon>Mucoromycotina</taxon>
        <taxon>Mucoromycetes</taxon>
        <taxon>Mucorales</taxon>
        <taxon>Lichtheimiaceae</taxon>
        <taxon>Lichtheimia</taxon>
    </lineage>
</organism>
<evidence type="ECO:0000313" key="1">
    <source>
        <dbReference type="EMBL" id="CDS11026.1"/>
    </source>
</evidence>
<dbReference type="OrthoDB" id="2278560at2759"/>
<dbReference type="EMBL" id="LK023346">
    <property type="protein sequence ID" value="CDS11026.1"/>
    <property type="molecule type" value="Genomic_DNA"/>
</dbReference>
<reference evidence="1" key="1">
    <citation type="journal article" date="2014" name="Genome Announc.">
        <title>De novo whole-genome sequence and genome annotation of Lichtheimia ramosa.</title>
        <authorList>
            <person name="Linde J."/>
            <person name="Schwartze V."/>
            <person name="Binder U."/>
            <person name="Lass-Florl C."/>
            <person name="Voigt K."/>
            <person name="Horn F."/>
        </authorList>
    </citation>
    <scope>NUCLEOTIDE SEQUENCE</scope>
    <source>
        <strain evidence="1">JMRC FSU:6197</strain>
    </source>
</reference>
<name>A0A077WTW2_9FUNG</name>
<sequence length="241" mass="27441">MSMVSTTLPISAYMSRWTHVLSFCFIAFSSHKSIDNTPWYTSSTSSSQLSCSLWCPITSCYCTAVSTSGQERLWRNWSAMDGLKDPLDQLLECSIMPDRLTPCPCPVGKHLAQFSSRTSITSRADDNETVLGSHCIPDGYHKEGRDSVVVKKWHYLDCPQLDFMMQHLEQCLGSRLLSTKPEDTHIIDFILNILPRSEDALQQGHWRRTWPGLLNTLRDIDIASHPEAEFEEETPARFRSH</sequence>
<protein>
    <submittedName>
        <fullName evidence="1">Uncharacterized protein</fullName>
    </submittedName>
</protein>
<proteinExistence type="predicted"/>
<dbReference type="AlphaFoldDB" id="A0A077WTW2"/>
<accession>A0A077WTW2</accession>